<keyword evidence="1" id="KW-0812">Transmembrane</keyword>
<name>A0A284VU15_9EURY</name>
<accession>A0A284VU15</accession>
<keyword evidence="3" id="KW-1185">Reference proteome</keyword>
<dbReference type="PROSITE" id="PS51257">
    <property type="entry name" value="PROKAR_LIPOPROTEIN"/>
    <property type="match status" value="1"/>
</dbReference>
<evidence type="ECO:0000313" key="3">
    <source>
        <dbReference type="Proteomes" id="UP000218615"/>
    </source>
</evidence>
<evidence type="ECO:0000256" key="1">
    <source>
        <dbReference type="SAM" id="Phobius"/>
    </source>
</evidence>
<dbReference type="RefSeq" id="WP_096207190.1">
    <property type="nucleotide sequence ID" value="NZ_FZMP01000230.1"/>
</dbReference>
<gene>
    <name evidence="2" type="ORF">MNV_800008</name>
</gene>
<evidence type="ECO:0000313" key="2">
    <source>
        <dbReference type="EMBL" id="SNQ62657.1"/>
    </source>
</evidence>
<feature type="transmembrane region" description="Helical" evidence="1">
    <location>
        <begin position="20"/>
        <end position="39"/>
    </location>
</feature>
<dbReference type="EMBL" id="FZMP01000230">
    <property type="protein sequence ID" value="SNQ62657.1"/>
    <property type="molecule type" value="Genomic_DNA"/>
</dbReference>
<sequence>MKNEHKTGKSRWIIDKKIAYFLILSAVVIISGCFEQSNINKNQVESTDINTSQAKPTDKNTSQGVISNANRLYDDYKWKLDLVTEIQKRTDALGTAATKEMYIEWKLRNNEAIEAGERLSTYITEQRNVLDQYWTSDVLVLILNSADFK</sequence>
<reference evidence="3" key="1">
    <citation type="submission" date="2017-06" db="EMBL/GenBank/DDBJ databases">
        <authorList>
            <person name="Cremers G."/>
        </authorList>
    </citation>
    <scope>NUCLEOTIDE SEQUENCE [LARGE SCALE GENOMIC DNA]</scope>
</reference>
<protein>
    <submittedName>
        <fullName evidence="2">Uncharacterized protein</fullName>
    </submittedName>
</protein>
<proteinExistence type="predicted"/>
<organism evidence="2 3">
    <name type="scientific">Candidatus Methanoperedens nitratireducens</name>
    <dbReference type="NCBI Taxonomy" id="1392998"/>
    <lineage>
        <taxon>Archaea</taxon>
        <taxon>Methanobacteriati</taxon>
        <taxon>Methanobacteriota</taxon>
        <taxon>Stenosarchaea group</taxon>
        <taxon>Methanomicrobia</taxon>
        <taxon>Methanosarcinales</taxon>
        <taxon>ANME-2 cluster</taxon>
        <taxon>Candidatus Methanoperedentaceae</taxon>
        <taxon>Candidatus Methanoperedens</taxon>
    </lineage>
</organism>
<dbReference type="AlphaFoldDB" id="A0A284VU15"/>
<keyword evidence="1" id="KW-0472">Membrane</keyword>
<keyword evidence="1" id="KW-1133">Transmembrane helix</keyword>
<dbReference type="Proteomes" id="UP000218615">
    <property type="component" value="Unassembled WGS sequence"/>
</dbReference>